<dbReference type="EMBL" id="JAINUF010000002">
    <property type="protein sequence ID" value="KAJ8376524.1"/>
    <property type="molecule type" value="Genomic_DNA"/>
</dbReference>
<evidence type="ECO:0000313" key="4">
    <source>
        <dbReference type="Proteomes" id="UP001152622"/>
    </source>
</evidence>
<dbReference type="SMART" id="SM00228">
    <property type="entry name" value="PDZ"/>
    <property type="match status" value="1"/>
</dbReference>
<dbReference type="FunFam" id="2.30.42.10:FF:000215">
    <property type="entry name" value="uncharacterized protein KIAA1614 homolog"/>
    <property type="match status" value="1"/>
</dbReference>
<feature type="region of interest" description="Disordered" evidence="1">
    <location>
        <begin position="550"/>
        <end position="573"/>
    </location>
</feature>
<dbReference type="InterPro" id="IPR032756">
    <property type="entry name" value="DUF4685"/>
</dbReference>
<evidence type="ECO:0000259" key="2">
    <source>
        <dbReference type="PROSITE" id="PS50106"/>
    </source>
</evidence>
<dbReference type="Pfam" id="PF00595">
    <property type="entry name" value="PDZ"/>
    <property type="match status" value="1"/>
</dbReference>
<dbReference type="Pfam" id="PF15737">
    <property type="entry name" value="DUF4685"/>
    <property type="match status" value="1"/>
</dbReference>
<feature type="compositionally biased region" description="Low complexity" evidence="1">
    <location>
        <begin position="34"/>
        <end position="44"/>
    </location>
</feature>
<dbReference type="GO" id="GO:0005634">
    <property type="term" value="C:nucleus"/>
    <property type="evidence" value="ECO:0007669"/>
    <property type="project" value="TreeGrafter"/>
</dbReference>
<protein>
    <recommendedName>
        <fullName evidence="2">PDZ domain-containing protein</fullName>
    </recommendedName>
</protein>
<feature type="compositionally biased region" description="Basic and acidic residues" evidence="1">
    <location>
        <begin position="266"/>
        <end position="277"/>
    </location>
</feature>
<feature type="region of interest" description="Disordered" evidence="1">
    <location>
        <begin position="966"/>
        <end position="1000"/>
    </location>
</feature>
<feature type="region of interest" description="Disordered" evidence="1">
    <location>
        <begin position="500"/>
        <end position="522"/>
    </location>
</feature>
<keyword evidence="4" id="KW-1185">Reference proteome</keyword>
<feature type="region of interest" description="Disordered" evidence="1">
    <location>
        <begin position="452"/>
        <end position="488"/>
    </location>
</feature>
<feature type="region of interest" description="Disordered" evidence="1">
    <location>
        <begin position="230"/>
        <end position="277"/>
    </location>
</feature>
<comment type="caution">
    <text evidence="3">The sequence shown here is derived from an EMBL/GenBank/DDBJ whole genome shotgun (WGS) entry which is preliminary data.</text>
</comment>
<dbReference type="InterPro" id="IPR036034">
    <property type="entry name" value="PDZ_sf"/>
</dbReference>
<evidence type="ECO:0000256" key="1">
    <source>
        <dbReference type="SAM" id="MobiDB-lite"/>
    </source>
</evidence>
<feature type="region of interest" description="Disordered" evidence="1">
    <location>
        <begin position="1"/>
        <end position="176"/>
    </location>
</feature>
<dbReference type="OrthoDB" id="10058001at2759"/>
<feature type="region of interest" description="Disordered" evidence="1">
    <location>
        <begin position="334"/>
        <end position="375"/>
    </location>
</feature>
<dbReference type="Proteomes" id="UP001152622">
    <property type="component" value="Chromosome 2"/>
</dbReference>
<dbReference type="GO" id="GO:0005938">
    <property type="term" value="C:cell cortex"/>
    <property type="evidence" value="ECO:0007669"/>
    <property type="project" value="TreeGrafter"/>
</dbReference>
<feature type="region of interest" description="Disordered" evidence="1">
    <location>
        <begin position="636"/>
        <end position="780"/>
    </location>
</feature>
<feature type="compositionally biased region" description="Basic and acidic residues" evidence="1">
    <location>
        <begin position="85"/>
        <end position="100"/>
    </location>
</feature>
<dbReference type="GO" id="GO:0007163">
    <property type="term" value="P:establishment or maintenance of cell polarity"/>
    <property type="evidence" value="ECO:0007669"/>
    <property type="project" value="TreeGrafter"/>
</dbReference>
<dbReference type="SUPFAM" id="SSF50156">
    <property type="entry name" value="PDZ domain-like"/>
    <property type="match status" value="1"/>
</dbReference>
<feature type="compositionally biased region" description="Low complexity" evidence="1">
    <location>
        <begin position="69"/>
        <end position="78"/>
    </location>
</feature>
<feature type="domain" description="PDZ" evidence="2">
    <location>
        <begin position="1088"/>
        <end position="1158"/>
    </location>
</feature>
<dbReference type="AlphaFoldDB" id="A0A9Q1G7X1"/>
<dbReference type="PANTHER" id="PTHR14102">
    <property type="entry name" value="PAR-6-RELATED"/>
    <property type="match status" value="1"/>
</dbReference>
<sequence length="1176" mass="124488">MEEVPAADGSDPLRVSGCELHRGPGAGPVPEPATPSSSPSSPCASGPPRPHSPPGSPCASRPPRPHSPPGSAVSAVSALQSKVKALSERRAAGRDRDDRGPAGQTPAPLSAASGQPQAVKRAPPAVLGSPAAGKWQSSSSDEEAELHVQARGYLANFPPPGDAEARGEVGGGDGCEAGPVAGLASLPRELGEGASLENLSDLGCSLPEEPPCAKPWAPPKGFWKSARPETLLLNGDGPSAGERPPGGPPAGTGAQRRAWTASGKGARREIQRSDSLEGHLRSCVQTEAGLAAPLGGLWRADSWESVCSSGSSLSLAERVEMNRGILKQMLSSPRSKYLEGEHQAEDTAEFSGRGSMAPNDSDWDSGISLQGSENSQRCDSRAFVLSDDLPLSPRHEQAKRLLERARMKARSYPVKADHTILPIQRDNPEPSSRAGLPLRRAPLMGREGVAAVSGNLSDSSSGDSACGPRRRHGQSPTRVRFEDESEKDAEVRYLERLRQRRRAGERAQGPLVSKPNLSSYVNGRKEGETGAAAEANRASECTALWNKKTRRNQERGAVNGGTHNKAAPQEAAGRKCNSCGTVLEGASASHFSLNSNCHPTQTACEHNSQEKTVPVWVAPDLPDRTVRTERIKETYIGEVDGAGERDSGTENAGGGSAGERASTLGKLKRRSRKGDGRQEAGLGPYARMAAAGSCHGAPSPPEASARRPRRAAGALPPNPYASEGSGRRPASPAADGAPAPPFVEVSGHLPVKDTPPNALPIKSALKSGPKNRPSGQRVVKLVPSPEYRLIHLDGLEEPCSPEPSLPPGAAPEQPADPEALRQSLEERLCAALSYREDGPSLLKPCPPELSITSAGPAPCIRPSSLKYSPARGLCDYEVTDPWDPATEETVVGQYHQVNGELCLESVNVCSAPARGPMRAEHLREDSSDLTHGAESHKRVVFEGFDQRESKPKLSLRRFFSAMGLNSMGKHSKGRSSSMEQLSFSPKSSPASPNPTHKHYGQLKKAPSLQSLRMGSPFAQLRKASSVQNLQVPKKKGDRSSAYMPGDQPCSPAYSRGLQRALSVEDVGSPSAVRSVGRVSQAFPDGTLLLELRRPPNGPFGFLISRGKGRPDSGVYVEEMGDSSTQKLYAGLLGVGDEILEVSGEKVAGLSLDQVTRIMTQDCSTSIRVLRHRQAQR</sequence>
<dbReference type="GO" id="GO:0016324">
    <property type="term" value="C:apical plasma membrane"/>
    <property type="evidence" value="ECO:0007669"/>
    <property type="project" value="TreeGrafter"/>
</dbReference>
<dbReference type="GO" id="GO:0007098">
    <property type="term" value="P:centrosome cycle"/>
    <property type="evidence" value="ECO:0007669"/>
    <property type="project" value="TreeGrafter"/>
</dbReference>
<name>A0A9Q1G7X1_SYNKA</name>
<gene>
    <name evidence="3" type="ORF">SKAU_G00071040</name>
</gene>
<dbReference type="Gene3D" id="2.30.42.10">
    <property type="match status" value="1"/>
</dbReference>
<feature type="region of interest" description="Disordered" evidence="1">
    <location>
        <begin position="794"/>
        <end position="820"/>
    </location>
</feature>
<dbReference type="PANTHER" id="PTHR14102:SF12">
    <property type="entry name" value="CDNA SEQUENCE BC034090"/>
    <property type="match status" value="1"/>
</dbReference>
<feature type="compositionally biased region" description="Polar residues" evidence="1">
    <location>
        <begin position="974"/>
        <end position="994"/>
    </location>
</feature>
<feature type="region of interest" description="Disordered" evidence="1">
    <location>
        <begin position="1021"/>
        <end position="1046"/>
    </location>
</feature>
<reference evidence="3" key="1">
    <citation type="journal article" date="2023" name="Science">
        <title>Genome structures resolve the early diversification of teleost fishes.</title>
        <authorList>
            <person name="Parey E."/>
            <person name="Louis A."/>
            <person name="Montfort J."/>
            <person name="Bouchez O."/>
            <person name="Roques C."/>
            <person name="Iampietro C."/>
            <person name="Lluch J."/>
            <person name="Castinel A."/>
            <person name="Donnadieu C."/>
            <person name="Desvignes T."/>
            <person name="Floi Bucao C."/>
            <person name="Jouanno E."/>
            <person name="Wen M."/>
            <person name="Mejri S."/>
            <person name="Dirks R."/>
            <person name="Jansen H."/>
            <person name="Henkel C."/>
            <person name="Chen W.J."/>
            <person name="Zahm M."/>
            <person name="Cabau C."/>
            <person name="Klopp C."/>
            <person name="Thompson A.W."/>
            <person name="Robinson-Rechavi M."/>
            <person name="Braasch I."/>
            <person name="Lecointre G."/>
            <person name="Bobe J."/>
            <person name="Postlethwait J.H."/>
            <person name="Berthelot C."/>
            <person name="Roest Crollius H."/>
            <person name="Guiguen Y."/>
        </authorList>
    </citation>
    <scope>NUCLEOTIDE SEQUENCE</scope>
    <source>
        <strain evidence="3">WJC10195</strain>
    </source>
</reference>
<proteinExistence type="predicted"/>
<dbReference type="GO" id="GO:0060341">
    <property type="term" value="P:regulation of cellular localization"/>
    <property type="evidence" value="ECO:0007669"/>
    <property type="project" value="TreeGrafter"/>
</dbReference>
<feature type="compositionally biased region" description="Low complexity" evidence="1">
    <location>
        <begin position="453"/>
        <end position="464"/>
    </location>
</feature>
<accession>A0A9Q1G7X1</accession>
<feature type="compositionally biased region" description="Basic and acidic residues" evidence="1">
    <location>
        <begin position="336"/>
        <end position="345"/>
    </location>
</feature>
<organism evidence="3 4">
    <name type="scientific">Synaphobranchus kaupii</name>
    <name type="common">Kaup's arrowtooth eel</name>
    <dbReference type="NCBI Taxonomy" id="118154"/>
    <lineage>
        <taxon>Eukaryota</taxon>
        <taxon>Metazoa</taxon>
        <taxon>Chordata</taxon>
        <taxon>Craniata</taxon>
        <taxon>Vertebrata</taxon>
        <taxon>Euteleostomi</taxon>
        <taxon>Actinopterygii</taxon>
        <taxon>Neopterygii</taxon>
        <taxon>Teleostei</taxon>
        <taxon>Anguilliformes</taxon>
        <taxon>Synaphobranchidae</taxon>
        <taxon>Synaphobranchus</taxon>
    </lineage>
</organism>
<feature type="compositionally biased region" description="Pro residues" evidence="1">
    <location>
        <begin position="800"/>
        <end position="809"/>
    </location>
</feature>
<dbReference type="InterPro" id="IPR051741">
    <property type="entry name" value="PAR6_homolog"/>
</dbReference>
<evidence type="ECO:0000313" key="3">
    <source>
        <dbReference type="EMBL" id="KAJ8376524.1"/>
    </source>
</evidence>
<feature type="compositionally biased region" description="Pro residues" evidence="1">
    <location>
        <begin position="45"/>
        <end position="68"/>
    </location>
</feature>
<dbReference type="PROSITE" id="PS50106">
    <property type="entry name" value="PDZ"/>
    <property type="match status" value="1"/>
</dbReference>
<dbReference type="InterPro" id="IPR001478">
    <property type="entry name" value="PDZ"/>
</dbReference>